<keyword evidence="1" id="KW-1133">Transmembrane helix</keyword>
<dbReference type="RefSeq" id="WP_347782064.1">
    <property type="nucleotide sequence ID" value="NZ_JBBMFV010000004.1"/>
</dbReference>
<evidence type="ECO:0000313" key="2">
    <source>
        <dbReference type="EMBL" id="MEO3940579.1"/>
    </source>
</evidence>
<gene>
    <name evidence="2" type="ORF">V3C41_05800</name>
</gene>
<protein>
    <submittedName>
        <fullName evidence="2">Uncharacterized protein</fullName>
    </submittedName>
</protein>
<accession>A0ABV0GPY5</accession>
<organism evidence="2 3">
    <name type="scientific">Paenarthrobacter nicotinovorans</name>
    <name type="common">Arthrobacter nicotinovorans</name>
    <dbReference type="NCBI Taxonomy" id="29320"/>
    <lineage>
        <taxon>Bacteria</taxon>
        <taxon>Bacillati</taxon>
        <taxon>Actinomycetota</taxon>
        <taxon>Actinomycetes</taxon>
        <taxon>Micrococcales</taxon>
        <taxon>Micrococcaceae</taxon>
        <taxon>Paenarthrobacter</taxon>
    </lineage>
</organism>
<evidence type="ECO:0000256" key="1">
    <source>
        <dbReference type="SAM" id="Phobius"/>
    </source>
</evidence>
<proteinExistence type="predicted"/>
<keyword evidence="1" id="KW-0812">Transmembrane</keyword>
<dbReference type="EMBL" id="JBBMFV010000004">
    <property type="protein sequence ID" value="MEO3940579.1"/>
    <property type="molecule type" value="Genomic_DNA"/>
</dbReference>
<sequence>MNLDNVNFVSNDNLREVLNNITDATEAQVETAVAINTDARLRALKTGLLILAAVSAVAILPATKLPKYRPHEIPDPQEPKPGNA</sequence>
<comment type="caution">
    <text evidence="2">The sequence shown here is derived from an EMBL/GenBank/DDBJ whole genome shotgun (WGS) entry which is preliminary data.</text>
</comment>
<dbReference type="Proteomes" id="UP001448614">
    <property type="component" value="Unassembled WGS sequence"/>
</dbReference>
<evidence type="ECO:0000313" key="3">
    <source>
        <dbReference type="Proteomes" id="UP001448614"/>
    </source>
</evidence>
<name>A0ABV0GPY5_PAENI</name>
<reference evidence="2 3" key="1">
    <citation type="journal article" date="2024" name="Appl. Microbiol. Biotechnol.">
        <title>Biosynthetic gene clusters with biotechnological applications in novel Antarctic isolates from Actinomycetota.</title>
        <authorList>
            <person name="Bruna P."/>
            <person name="Nunez-Montero K."/>
            <person name="Contreras M.J."/>
            <person name="Leal K."/>
            <person name="Garcia M."/>
            <person name="Abanto M."/>
            <person name="Barrientos L."/>
        </authorList>
    </citation>
    <scope>NUCLEOTIDE SEQUENCE [LARGE SCALE GENOMIC DNA]</scope>
    <source>
        <strain evidence="2 3">Se16.17</strain>
    </source>
</reference>
<keyword evidence="3" id="KW-1185">Reference proteome</keyword>
<feature type="transmembrane region" description="Helical" evidence="1">
    <location>
        <begin position="43"/>
        <end position="62"/>
    </location>
</feature>
<keyword evidence="1" id="KW-0472">Membrane</keyword>